<evidence type="ECO:0000259" key="9">
    <source>
        <dbReference type="Pfam" id="PF02729"/>
    </source>
</evidence>
<name>A0A7C5ER78_9BACT</name>
<feature type="binding site" evidence="7">
    <location>
        <position position="264"/>
    </location>
    <ligand>
        <name>carbamoyl phosphate</name>
        <dbReference type="ChEBI" id="CHEBI:58228"/>
    </ligand>
</feature>
<reference evidence="10" key="1">
    <citation type="journal article" date="2020" name="mSystems">
        <title>Genome- and Community-Level Interaction Insights into Carbon Utilization and Element Cycling Functions of Hydrothermarchaeota in Hydrothermal Sediment.</title>
        <authorList>
            <person name="Zhou Z."/>
            <person name="Liu Y."/>
            <person name="Xu W."/>
            <person name="Pan J."/>
            <person name="Luo Z.H."/>
            <person name="Li M."/>
        </authorList>
    </citation>
    <scope>NUCLEOTIDE SEQUENCE [LARGE SCALE GENOMIC DNA]</scope>
    <source>
        <strain evidence="10">SpSt-853</strain>
    </source>
</reference>
<dbReference type="NCBIfam" id="TIGR00670">
    <property type="entry name" value="asp_carb_tr"/>
    <property type="match status" value="1"/>
</dbReference>
<evidence type="ECO:0000256" key="6">
    <source>
        <dbReference type="ARBA" id="ARBA00048859"/>
    </source>
</evidence>
<dbReference type="EC" id="2.1.3.2" evidence="7"/>
<dbReference type="FunFam" id="3.40.50.1370:FF:000007">
    <property type="entry name" value="Aspartate carbamoyltransferase"/>
    <property type="match status" value="1"/>
</dbReference>
<feature type="binding site" evidence="7">
    <location>
        <position position="136"/>
    </location>
    <ligand>
        <name>carbamoyl phosphate</name>
        <dbReference type="ChEBI" id="CHEBI:58228"/>
    </ligand>
</feature>
<dbReference type="InterPro" id="IPR006132">
    <property type="entry name" value="Asp/Orn_carbamoyltranf_P-bd"/>
</dbReference>
<dbReference type="SUPFAM" id="SSF53671">
    <property type="entry name" value="Aspartate/ornithine carbamoyltransferase"/>
    <property type="match status" value="1"/>
</dbReference>
<evidence type="ECO:0000256" key="2">
    <source>
        <dbReference type="ARBA" id="ARBA00008896"/>
    </source>
</evidence>
<dbReference type="AlphaFoldDB" id="A0A7C5ER78"/>
<dbReference type="HAMAP" id="MF_00001">
    <property type="entry name" value="Asp_carb_tr"/>
    <property type="match status" value="1"/>
</dbReference>
<dbReference type="Pfam" id="PF02729">
    <property type="entry name" value="OTCace_N"/>
    <property type="match status" value="1"/>
</dbReference>
<comment type="similarity">
    <text evidence="2 7">Belongs to the aspartate/ornithine carbamoyltransferase superfamily. ATCase family.</text>
</comment>
<feature type="domain" description="Aspartate/ornithine carbamoyltransferase carbamoyl-P binding" evidence="9">
    <location>
        <begin position="6"/>
        <end position="149"/>
    </location>
</feature>
<dbReference type="GO" id="GO:0006520">
    <property type="term" value="P:amino acid metabolic process"/>
    <property type="evidence" value="ECO:0007669"/>
    <property type="project" value="InterPro"/>
</dbReference>
<keyword evidence="4 7" id="KW-0665">Pyrimidine biosynthesis</keyword>
<dbReference type="UniPathway" id="UPA00070">
    <property type="reaction ID" value="UER00116"/>
</dbReference>
<comment type="caution">
    <text evidence="10">The sequence shown here is derived from an EMBL/GenBank/DDBJ whole genome shotgun (WGS) entry which is preliminary data.</text>
</comment>
<dbReference type="PROSITE" id="PS00097">
    <property type="entry name" value="CARBAMOYLTRANSFERASE"/>
    <property type="match status" value="1"/>
</dbReference>
<dbReference type="GO" id="GO:0006207">
    <property type="term" value="P:'de novo' pyrimidine nucleobase biosynthetic process"/>
    <property type="evidence" value="ECO:0007669"/>
    <property type="project" value="InterPro"/>
</dbReference>
<dbReference type="GO" id="GO:0005829">
    <property type="term" value="C:cytosol"/>
    <property type="evidence" value="ECO:0007669"/>
    <property type="project" value="TreeGrafter"/>
</dbReference>
<feature type="binding site" evidence="7">
    <location>
        <position position="223"/>
    </location>
    <ligand>
        <name>L-aspartate</name>
        <dbReference type="ChEBI" id="CHEBI:29991"/>
    </ligand>
</feature>
<dbReference type="Pfam" id="PF00185">
    <property type="entry name" value="OTCace"/>
    <property type="match status" value="1"/>
</dbReference>
<evidence type="ECO:0000256" key="1">
    <source>
        <dbReference type="ARBA" id="ARBA00004852"/>
    </source>
</evidence>
<feature type="binding site" evidence="7">
    <location>
        <position position="58"/>
    </location>
    <ligand>
        <name>carbamoyl phosphate</name>
        <dbReference type="ChEBI" id="CHEBI:58228"/>
    </ligand>
</feature>
<dbReference type="EMBL" id="DTKJ01000073">
    <property type="protein sequence ID" value="HGZ12618.1"/>
    <property type="molecule type" value="Genomic_DNA"/>
</dbReference>
<dbReference type="InterPro" id="IPR006131">
    <property type="entry name" value="Asp_carbamoyltransf_Asp/Orn-bd"/>
</dbReference>
<dbReference type="Gene3D" id="3.40.50.1370">
    <property type="entry name" value="Aspartate/ornithine carbamoyltransferase"/>
    <property type="match status" value="2"/>
</dbReference>
<dbReference type="GO" id="GO:0044205">
    <property type="term" value="P:'de novo' UMP biosynthetic process"/>
    <property type="evidence" value="ECO:0007669"/>
    <property type="project" value="UniProtKB-UniRule"/>
</dbReference>
<comment type="subunit">
    <text evidence="7">Heterododecamer (2C3:3R2) of six catalytic PyrB chains organized as two trimers (C3), and six regulatory PyrI chains organized as three dimers (R2).</text>
</comment>
<dbReference type="PANTHER" id="PTHR45753:SF6">
    <property type="entry name" value="ASPARTATE CARBAMOYLTRANSFERASE"/>
    <property type="match status" value="1"/>
</dbReference>
<sequence>MQLRSKDLLGIAPLSPEEIQLILDTAASLKEISARPIKKVPTLRGRTVVTLFYEPSTRTRMSFEIAAKRLSADTVNLTVSASSAVKGETLADTAHNLEAMSPDVLIIRHQASGAPHYLARKLKCGVINAGDGLHEHPTQALLDMLTVRELKGTLAGLKVAIIGDIAHSRVARSNIHGFTKMGSEVVVAGPGTMLPPYLETLGAKVVRSLTEAVTGADVIMMLRLQLERMGQMYLSTLREYSTRFGLNLRHLELAKEDVIVMHPGPLNRGVEISPEVADGPWSVILEQVANGVAVRMAVLLLLIGGERA</sequence>
<accession>A0A7C5ER78</accession>
<evidence type="ECO:0000256" key="5">
    <source>
        <dbReference type="ARBA" id="ARBA00043884"/>
    </source>
</evidence>
<feature type="binding site" evidence="7">
    <location>
        <position position="86"/>
    </location>
    <ligand>
        <name>L-aspartate</name>
        <dbReference type="ChEBI" id="CHEBI:29991"/>
    </ligand>
</feature>
<feature type="binding site" evidence="7">
    <location>
        <position position="139"/>
    </location>
    <ligand>
        <name>carbamoyl phosphate</name>
        <dbReference type="ChEBI" id="CHEBI:58228"/>
    </ligand>
</feature>
<feature type="binding site" evidence="7">
    <location>
        <position position="108"/>
    </location>
    <ligand>
        <name>carbamoyl phosphate</name>
        <dbReference type="ChEBI" id="CHEBI:58228"/>
    </ligand>
</feature>
<feature type="binding site" evidence="7">
    <location>
        <position position="265"/>
    </location>
    <ligand>
        <name>carbamoyl phosphate</name>
        <dbReference type="ChEBI" id="CHEBI:58228"/>
    </ligand>
</feature>
<proteinExistence type="inferred from homology"/>
<evidence type="ECO:0000256" key="3">
    <source>
        <dbReference type="ARBA" id="ARBA00022679"/>
    </source>
</evidence>
<feature type="binding site" evidence="7">
    <location>
        <position position="169"/>
    </location>
    <ligand>
        <name>L-aspartate</name>
        <dbReference type="ChEBI" id="CHEBI:29991"/>
    </ligand>
</feature>
<dbReference type="GO" id="GO:0016597">
    <property type="term" value="F:amino acid binding"/>
    <property type="evidence" value="ECO:0007669"/>
    <property type="project" value="InterPro"/>
</dbReference>
<dbReference type="PRINTS" id="PR00100">
    <property type="entry name" value="AOTCASE"/>
</dbReference>
<dbReference type="GO" id="GO:0004070">
    <property type="term" value="F:aspartate carbamoyltransferase activity"/>
    <property type="evidence" value="ECO:0007669"/>
    <property type="project" value="UniProtKB-UniRule"/>
</dbReference>
<dbReference type="NCBIfam" id="NF002032">
    <property type="entry name" value="PRK00856.1"/>
    <property type="match status" value="1"/>
</dbReference>
<comment type="catalytic activity">
    <reaction evidence="6 7">
        <text>carbamoyl phosphate + L-aspartate = N-carbamoyl-L-aspartate + phosphate + H(+)</text>
        <dbReference type="Rhea" id="RHEA:20013"/>
        <dbReference type="ChEBI" id="CHEBI:15378"/>
        <dbReference type="ChEBI" id="CHEBI:29991"/>
        <dbReference type="ChEBI" id="CHEBI:32814"/>
        <dbReference type="ChEBI" id="CHEBI:43474"/>
        <dbReference type="ChEBI" id="CHEBI:58228"/>
        <dbReference type="EC" id="2.1.3.2"/>
    </reaction>
</comment>
<dbReference type="InterPro" id="IPR002082">
    <property type="entry name" value="Asp_carbamoyltransf"/>
</dbReference>
<feature type="binding site" evidence="7">
    <location>
        <position position="59"/>
    </location>
    <ligand>
        <name>carbamoyl phosphate</name>
        <dbReference type="ChEBI" id="CHEBI:58228"/>
    </ligand>
</feature>
<protein>
    <recommendedName>
        <fullName evidence="7">Aspartate carbamoyltransferase</fullName>
        <ecNumber evidence="7">2.1.3.2</ecNumber>
    </recommendedName>
    <alternativeName>
        <fullName evidence="7">Aspartate transcarbamylase</fullName>
        <shortName evidence="7">ATCase</shortName>
    </alternativeName>
</protein>
<dbReference type="InterPro" id="IPR036901">
    <property type="entry name" value="Asp/Orn_carbamoylTrfase_sf"/>
</dbReference>
<organism evidence="10">
    <name type="scientific">Desulfobacca acetoxidans</name>
    <dbReference type="NCBI Taxonomy" id="60893"/>
    <lineage>
        <taxon>Bacteria</taxon>
        <taxon>Pseudomonadati</taxon>
        <taxon>Thermodesulfobacteriota</taxon>
        <taxon>Desulfobaccia</taxon>
        <taxon>Desulfobaccales</taxon>
        <taxon>Desulfobaccaceae</taxon>
        <taxon>Desulfobacca</taxon>
    </lineage>
</organism>
<dbReference type="PRINTS" id="PR00101">
    <property type="entry name" value="ATCASE"/>
</dbReference>
<evidence type="ECO:0000256" key="7">
    <source>
        <dbReference type="HAMAP-Rule" id="MF_00001"/>
    </source>
</evidence>
<feature type="domain" description="Aspartate/ornithine carbamoyltransferase Asp/Orn-binding" evidence="8">
    <location>
        <begin position="156"/>
        <end position="301"/>
    </location>
</feature>
<evidence type="ECO:0000259" key="8">
    <source>
        <dbReference type="Pfam" id="PF00185"/>
    </source>
</evidence>
<dbReference type="PANTHER" id="PTHR45753">
    <property type="entry name" value="ORNITHINE CARBAMOYLTRANSFERASE, MITOCHONDRIAL"/>
    <property type="match status" value="1"/>
</dbReference>
<dbReference type="InterPro" id="IPR006130">
    <property type="entry name" value="Asp/Orn_carbamoylTrfase"/>
</dbReference>
<comment type="pathway">
    <text evidence="1 7">Pyrimidine metabolism; UMP biosynthesis via de novo pathway; (S)-dihydroorotate from bicarbonate: step 2/3.</text>
</comment>
<evidence type="ECO:0000313" key="10">
    <source>
        <dbReference type="EMBL" id="HGZ12618.1"/>
    </source>
</evidence>
<gene>
    <name evidence="7" type="primary">pyrB</name>
    <name evidence="10" type="ORF">ENW48_10465</name>
</gene>
<evidence type="ECO:0000256" key="4">
    <source>
        <dbReference type="ARBA" id="ARBA00022975"/>
    </source>
</evidence>
<comment type="function">
    <text evidence="5 7">Catalyzes the condensation of carbamoyl phosphate and aspartate to form carbamoyl aspartate and inorganic phosphate, the committed step in the de novo pyrimidine nucleotide biosynthesis pathway.</text>
</comment>
<keyword evidence="3 7" id="KW-0808">Transferase</keyword>